<evidence type="ECO:0000256" key="1">
    <source>
        <dbReference type="ARBA" id="ARBA00022448"/>
    </source>
</evidence>
<accession>A0A173LHU3</accession>
<dbReference type="GO" id="GO:0005524">
    <property type="term" value="F:ATP binding"/>
    <property type="evidence" value="ECO:0007669"/>
    <property type="project" value="UniProtKB-KW"/>
</dbReference>
<dbReference type="Pfam" id="PF00005">
    <property type="entry name" value="ABC_tran"/>
    <property type="match status" value="1"/>
</dbReference>
<dbReference type="AlphaFoldDB" id="A0A173LHU3"/>
<dbReference type="PROSITE" id="PS00211">
    <property type="entry name" value="ABC_TRANSPORTER_1"/>
    <property type="match status" value="1"/>
</dbReference>
<evidence type="ECO:0000313" key="6">
    <source>
        <dbReference type="EMBL" id="ANI91463.1"/>
    </source>
</evidence>
<keyword evidence="2" id="KW-0547">Nucleotide-binding</keyword>
<dbReference type="Gene3D" id="3.40.50.300">
    <property type="entry name" value="P-loop containing nucleotide triphosphate hydrolases"/>
    <property type="match status" value="1"/>
</dbReference>
<dbReference type="STRING" id="499555.BJL86_0661"/>
<evidence type="ECO:0000256" key="3">
    <source>
        <dbReference type="ARBA" id="ARBA00022840"/>
    </source>
</evidence>
<evidence type="ECO:0000256" key="4">
    <source>
        <dbReference type="SAM" id="MobiDB-lite"/>
    </source>
</evidence>
<dbReference type="KEGG" id="dtm:BJL86_0661"/>
<dbReference type="SUPFAM" id="SSF52540">
    <property type="entry name" value="P-loop containing nucleoside triphosphate hydrolases"/>
    <property type="match status" value="1"/>
</dbReference>
<dbReference type="Proteomes" id="UP000186104">
    <property type="component" value="Chromosome"/>
</dbReference>
<dbReference type="InterPro" id="IPR017871">
    <property type="entry name" value="ABC_transporter-like_CS"/>
</dbReference>
<dbReference type="GO" id="GO:0016887">
    <property type="term" value="F:ATP hydrolysis activity"/>
    <property type="evidence" value="ECO:0007669"/>
    <property type="project" value="InterPro"/>
</dbReference>
<organism evidence="6 7">
    <name type="scientific">Dietzia timorensis</name>
    <dbReference type="NCBI Taxonomy" id="499555"/>
    <lineage>
        <taxon>Bacteria</taxon>
        <taxon>Bacillati</taxon>
        <taxon>Actinomycetota</taxon>
        <taxon>Actinomycetes</taxon>
        <taxon>Mycobacteriales</taxon>
        <taxon>Dietziaceae</taxon>
        <taxon>Dietzia</taxon>
    </lineage>
</organism>
<gene>
    <name evidence="6" type="ORF">BJL86_0661</name>
</gene>
<name>A0A173LHU3_9ACTN</name>
<dbReference type="EMBL" id="CP015961">
    <property type="protein sequence ID" value="ANI91463.1"/>
    <property type="molecule type" value="Genomic_DNA"/>
</dbReference>
<feature type="region of interest" description="Disordered" evidence="4">
    <location>
        <begin position="1"/>
        <end position="25"/>
    </location>
</feature>
<feature type="domain" description="ABC transporter" evidence="5">
    <location>
        <begin position="30"/>
        <end position="270"/>
    </location>
</feature>
<dbReference type="PANTHER" id="PTHR42734">
    <property type="entry name" value="METAL TRANSPORT SYSTEM ATP-BINDING PROTEIN TM_0124-RELATED"/>
    <property type="match status" value="1"/>
</dbReference>
<keyword evidence="3 6" id="KW-0067">ATP-binding</keyword>
<evidence type="ECO:0000313" key="7">
    <source>
        <dbReference type="Proteomes" id="UP000186104"/>
    </source>
</evidence>
<protein>
    <submittedName>
        <fullName evidence="6">Spermidine/putrescine import ATP-binding protein Po tA</fullName>
    </submittedName>
</protein>
<dbReference type="InterPro" id="IPR027417">
    <property type="entry name" value="P-loop_NTPase"/>
</dbReference>
<dbReference type="InterPro" id="IPR050153">
    <property type="entry name" value="Metal_Ion_Import_ABC"/>
</dbReference>
<keyword evidence="1" id="KW-0813">Transport</keyword>
<evidence type="ECO:0000259" key="5">
    <source>
        <dbReference type="PROSITE" id="PS50893"/>
    </source>
</evidence>
<sequence length="312" mass="33626">MHSKEVKPTRSTGKRSHFGRSSAQHADPLVSLRGVSFSRGENQLFSDLDFDLHPGEFVAILGPNGAGKSTLLSLMLGQLHPDTGSITVDGATPGGRGGHVGYVPQQKSFQPGLTLRGRDLVRLGADGHHFGPGLPAWLGAKSRRTTDRIVADSIELMRSEHLADKQIGRMSGGEQQRMRIAQALATDPHLLLCDEPLLSLDLPGQRTVADVLQHMRTAHGTGVMFVTHEINPVLPLVDRVIFIVDGRHRIGTPEEIFTSETLSELFRTPVEVLRVRGQVVVVGESAHLTAPITGAHTEDTTEDTTTHDAGGA</sequence>
<dbReference type="InterPro" id="IPR003593">
    <property type="entry name" value="AAA+_ATPase"/>
</dbReference>
<evidence type="ECO:0000256" key="2">
    <source>
        <dbReference type="ARBA" id="ARBA00022741"/>
    </source>
</evidence>
<proteinExistence type="predicted"/>
<keyword evidence="7" id="KW-1185">Reference proteome</keyword>
<dbReference type="PROSITE" id="PS50893">
    <property type="entry name" value="ABC_TRANSPORTER_2"/>
    <property type="match status" value="1"/>
</dbReference>
<dbReference type="SMART" id="SM00382">
    <property type="entry name" value="AAA"/>
    <property type="match status" value="1"/>
</dbReference>
<reference evidence="6 7" key="1">
    <citation type="submission" date="2016-06" db="EMBL/GenBank/DDBJ databases">
        <title>Complete genome sequence of a saline-alkali tolerant type strain Dietzia timorensis ID05-A0528T.</title>
        <authorList>
            <person name="Wu X."/>
        </authorList>
    </citation>
    <scope>NUCLEOTIDE SEQUENCE [LARGE SCALE GENOMIC DNA]</scope>
    <source>
        <strain evidence="6 7">ID05-A0528</strain>
    </source>
</reference>
<dbReference type="InterPro" id="IPR003439">
    <property type="entry name" value="ABC_transporter-like_ATP-bd"/>
</dbReference>